<sequence>MPPTTSPESLIPRRVRDERTRRGLTLDQLAASAGVSRAMISRIERGQSSPTAVLLSKIGDAMGLSLSALMSEPVAAGPEMRRMAQQPSWADPATGYIRRLVSPPGGDGEVEVVAVELPAGRSVTFAATQSLHSQDQILLLEGRLHLRSADTVYELQPGDCARISTTEENAFGNPAAVPARYLVVKRHYR</sequence>
<dbReference type="Proteomes" id="UP000509579">
    <property type="component" value="Chromosome"/>
</dbReference>
<dbReference type="KEGG" id="aant:HUK68_10840"/>
<dbReference type="InterPro" id="IPR050807">
    <property type="entry name" value="TransReg_Diox_bact_type"/>
</dbReference>
<keyword evidence="1" id="KW-0238">DNA-binding</keyword>
<dbReference type="PROSITE" id="PS50943">
    <property type="entry name" value="HTH_CROC1"/>
    <property type="match status" value="1"/>
</dbReference>
<dbReference type="InterPro" id="IPR011051">
    <property type="entry name" value="RmlC_Cupin_sf"/>
</dbReference>
<dbReference type="GO" id="GO:0005829">
    <property type="term" value="C:cytosol"/>
    <property type="evidence" value="ECO:0007669"/>
    <property type="project" value="TreeGrafter"/>
</dbReference>
<dbReference type="CDD" id="cd00093">
    <property type="entry name" value="HTH_XRE"/>
    <property type="match status" value="1"/>
</dbReference>
<organism evidence="3 4">
    <name type="scientific">Comamonas antarctica</name>
    <dbReference type="NCBI Taxonomy" id="2743470"/>
    <lineage>
        <taxon>Bacteria</taxon>
        <taxon>Pseudomonadati</taxon>
        <taxon>Pseudomonadota</taxon>
        <taxon>Betaproteobacteria</taxon>
        <taxon>Burkholderiales</taxon>
        <taxon>Comamonadaceae</taxon>
        <taxon>Comamonas</taxon>
    </lineage>
</organism>
<proteinExistence type="predicted"/>
<dbReference type="SMART" id="SM00530">
    <property type="entry name" value="HTH_XRE"/>
    <property type="match status" value="1"/>
</dbReference>
<dbReference type="PANTHER" id="PTHR46797:SF10">
    <property type="entry name" value="BLR1115 PROTEIN"/>
    <property type="match status" value="1"/>
</dbReference>
<gene>
    <name evidence="3" type="ORF">HUK68_10840</name>
</gene>
<evidence type="ECO:0000313" key="4">
    <source>
        <dbReference type="Proteomes" id="UP000509579"/>
    </source>
</evidence>
<feature type="domain" description="HTH cro/C1-type" evidence="2">
    <location>
        <begin position="15"/>
        <end position="69"/>
    </location>
</feature>
<dbReference type="Gene3D" id="1.10.260.40">
    <property type="entry name" value="lambda repressor-like DNA-binding domains"/>
    <property type="match status" value="1"/>
</dbReference>
<reference evidence="3 4" key="1">
    <citation type="submission" date="2020-06" db="EMBL/GenBank/DDBJ databases">
        <title>Acidovorax antarctica sp. nov., isolated from Corinth ice sheet soil, Antarctic Fields Peninsula.</title>
        <authorList>
            <person name="Xu Q."/>
            <person name="Peng F."/>
        </authorList>
    </citation>
    <scope>NUCLEOTIDE SEQUENCE [LARGE SCALE GENOMIC DNA]</scope>
    <source>
        <strain evidence="3 4">16-35-5</strain>
    </source>
</reference>
<dbReference type="RefSeq" id="WP_175504155.1">
    <property type="nucleotide sequence ID" value="NZ_CP054840.1"/>
</dbReference>
<dbReference type="Gene3D" id="2.60.120.10">
    <property type="entry name" value="Jelly Rolls"/>
    <property type="match status" value="1"/>
</dbReference>
<dbReference type="GO" id="GO:0003677">
    <property type="term" value="F:DNA binding"/>
    <property type="evidence" value="ECO:0007669"/>
    <property type="project" value="UniProtKB-KW"/>
</dbReference>
<dbReference type="CDD" id="cd02209">
    <property type="entry name" value="cupin_XRE_C"/>
    <property type="match status" value="1"/>
</dbReference>
<dbReference type="AlphaFoldDB" id="A0A6N1X377"/>
<evidence type="ECO:0000259" key="2">
    <source>
        <dbReference type="PROSITE" id="PS50943"/>
    </source>
</evidence>
<dbReference type="SUPFAM" id="SSF47413">
    <property type="entry name" value="lambda repressor-like DNA-binding domains"/>
    <property type="match status" value="1"/>
</dbReference>
<name>A0A6N1X377_9BURK</name>
<dbReference type="GO" id="GO:0003700">
    <property type="term" value="F:DNA-binding transcription factor activity"/>
    <property type="evidence" value="ECO:0007669"/>
    <property type="project" value="TreeGrafter"/>
</dbReference>
<dbReference type="Pfam" id="PF01381">
    <property type="entry name" value="HTH_3"/>
    <property type="match status" value="1"/>
</dbReference>
<dbReference type="SUPFAM" id="SSF51182">
    <property type="entry name" value="RmlC-like cupins"/>
    <property type="match status" value="1"/>
</dbReference>
<dbReference type="PANTHER" id="PTHR46797">
    <property type="entry name" value="HTH-TYPE TRANSCRIPTIONAL REGULATOR"/>
    <property type="match status" value="1"/>
</dbReference>
<dbReference type="InterPro" id="IPR014710">
    <property type="entry name" value="RmlC-like_jellyroll"/>
</dbReference>
<keyword evidence="4" id="KW-1185">Reference proteome</keyword>
<evidence type="ECO:0000313" key="3">
    <source>
        <dbReference type="EMBL" id="QKV53348.1"/>
    </source>
</evidence>
<dbReference type="InterPro" id="IPR010982">
    <property type="entry name" value="Lambda_DNA-bd_dom_sf"/>
</dbReference>
<protein>
    <submittedName>
        <fullName evidence="3">Helix-turn-helix transcriptional regulator</fullName>
    </submittedName>
</protein>
<dbReference type="EMBL" id="CP054840">
    <property type="protein sequence ID" value="QKV53348.1"/>
    <property type="molecule type" value="Genomic_DNA"/>
</dbReference>
<dbReference type="InterPro" id="IPR001387">
    <property type="entry name" value="Cro/C1-type_HTH"/>
</dbReference>
<evidence type="ECO:0000256" key="1">
    <source>
        <dbReference type="ARBA" id="ARBA00023125"/>
    </source>
</evidence>
<accession>A0A6N1X377</accession>